<dbReference type="SUPFAM" id="SSF46785">
    <property type="entry name" value="Winged helix' DNA-binding domain"/>
    <property type="match status" value="1"/>
</dbReference>
<dbReference type="Pfam" id="PF00126">
    <property type="entry name" value="HTH_1"/>
    <property type="match status" value="1"/>
</dbReference>
<dbReference type="CDD" id="cd08471">
    <property type="entry name" value="PBP2_CrgA_like_2"/>
    <property type="match status" value="1"/>
</dbReference>
<comment type="similarity">
    <text evidence="1">Belongs to the LysR transcriptional regulatory family.</text>
</comment>
<dbReference type="Proteomes" id="UP000031843">
    <property type="component" value="Chromosome main"/>
</dbReference>
<keyword evidence="2" id="KW-0805">Transcription regulation</keyword>
<dbReference type="Gene3D" id="3.40.190.290">
    <property type="match status" value="1"/>
</dbReference>
<dbReference type="PANTHER" id="PTHR30537">
    <property type="entry name" value="HTH-TYPE TRANSCRIPTIONAL REGULATOR"/>
    <property type="match status" value="1"/>
</dbReference>
<evidence type="ECO:0000313" key="6">
    <source>
        <dbReference type="EMBL" id="AJG19298.1"/>
    </source>
</evidence>
<dbReference type="Pfam" id="PF03466">
    <property type="entry name" value="LysR_substrate"/>
    <property type="match status" value="1"/>
</dbReference>
<dbReference type="InterPro" id="IPR005119">
    <property type="entry name" value="LysR_subst-bd"/>
</dbReference>
<evidence type="ECO:0000256" key="3">
    <source>
        <dbReference type="ARBA" id="ARBA00023125"/>
    </source>
</evidence>
<dbReference type="GO" id="GO:0006351">
    <property type="term" value="P:DNA-templated transcription"/>
    <property type="evidence" value="ECO:0007669"/>
    <property type="project" value="TreeGrafter"/>
</dbReference>
<keyword evidence="3" id="KW-0238">DNA-binding</keyword>
<protein>
    <submittedName>
        <fullName evidence="6">Transcriptional regulator, LysR family</fullName>
    </submittedName>
</protein>
<organism evidence="6 7">
    <name type="scientific">Cupriavidus basilensis</name>
    <dbReference type="NCBI Taxonomy" id="68895"/>
    <lineage>
        <taxon>Bacteria</taxon>
        <taxon>Pseudomonadati</taxon>
        <taxon>Pseudomonadota</taxon>
        <taxon>Betaproteobacteria</taxon>
        <taxon>Burkholderiales</taxon>
        <taxon>Burkholderiaceae</taxon>
        <taxon>Cupriavidus</taxon>
    </lineage>
</organism>
<dbReference type="KEGG" id="cbw:RR42_m1903"/>
<dbReference type="PANTHER" id="PTHR30537:SF5">
    <property type="entry name" value="HTH-TYPE TRANSCRIPTIONAL ACTIVATOR TTDR-RELATED"/>
    <property type="match status" value="1"/>
</dbReference>
<keyword evidence="7" id="KW-1185">Reference proteome</keyword>
<dbReference type="EMBL" id="CP010536">
    <property type="protein sequence ID" value="AJG19298.1"/>
    <property type="molecule type" value="Genomic_DNA"/>
</dbReference>
<proteinExistence type="inferred from homology"/>
<dbReference type="InterPro" id="IPR036388">
    <property type="entry name" value="WH-like_DNA-bd_sf"/>
</dbReference>
<reference evidence="6 7" key="1">
    <citation type="journal article" date="2015" name="Genome Announc.">
        <title>Complete Genome Sequence of Cupriavidus basilensis 4G11, Isolated from the Oak Ridge Field Research Center Site.</title>
        <authorList>
            <person name="Ray J."/>
            <person name="Waters R.J."/>
            <person name="Skerker J.M."/>
            <person name="Kuehl J.V."/>
            <person name="Price M.N."/>
            <person name="Huang J."/>
            <person name="Chakraborty R."/>
            <person name="Arkin A.P."/>
            <person name="Deutschbauer A."/>
        </authorList>
    </citation>
    <scope>NUCLEOTIDE SEQUENCE [LARGE SCALE GENOMIC DNA]</scope>
    <source>
        <strain evidence="6">4G11</strain>
    </source>
</reference>
<dbReference type="InterPro" id="IPR036390">
    <property type="entry name" value="WH_DNA-bd_sf"/>
</dbReference>
<gene>
    <name evidence="6" type="ORF">RR42_m1903</name>
</gene>
<evidence type="ECO:0000256" key="2">
    <source>
        <dbReference type="ARBA" id="ARBA00023015"/>
    </source>
</evidence>
<dbReference type="InterPro" id="IPR058163">
    <property type="entry name" value="LysR-type_TF_proteobact-type"/>
</dbReference>
<dbReference type="STRING" id="68895.RR42_m1903"/>
<feature type="domain" description="HTH lysR-type" evidence="5">
    <location>
        <begin position="13"/>
        <end position="70"/>
    </location>
</feature>
<dbReference type="AlphaFoldDB" id="A0A0C4Y8L9"/>
<accession>A0A0C4Y8L9</accession>
<evidence type="ECO:0000313" key="7">
    <source>
        <dbReference type="Proteomes" id="UP000031843"/>
    </source>
</evidence>
<dbReference type="SUPFAM" id="SSF53850">
    <property type="entry name" value="Periplasmic binding protein-like II"/>
    <property type="match status" value="1"/>
</dbReference>
<dbReference type="PROSITE" id="PS50931">
    <property type="entry name" value="HTH_LYSR"/>
    <property type="match status" value="1"/>
</dbReference>
<dbReference type="GO" id="GO:0003700">
    <property type="term" value="F:DNA-binding transcription factor activity"/>
    <property type="evidence" value="ECO:0007669"/>
    <property type="project" value="InterPro"/>
</dbReference>
<dbReference type="Gene3D" id="1.10.10.10">
    <property type="entry name" value="Winged helix-like DNA-binding domain superfamily/Winged helix DNA-binding domain"/>
    <property type="match status" value="1"/>
</dbReference>
<name>A0A0C4Y8L9_9BURK</name>
<evidence type="ECO:0000256" key="4">
    <source>
        <dbReference type="ARBA" id="ARBA00023163"/>
    </source>
</evidence>
<dbReference type="InterPro" id="IPR000847">
    <property type="entry name" value="LysR_HTH_N"/>
</dbReference>
<evidence type="ECO:0000256" key="1">
    <source>
        <dbReference type="ARBA" id="ARBA00009437"/>
    </source>
</evidence>
<keyword evidence="4" id="KW-0804">Transcription</keyword>
<sequence>MEIILPKIENVADRFESMSILVAVVEAGSFSAAARQLKMPLATVSRKVADLESHLKTRLLHRSTRQLSLTEAGQAYVAACRRILEEVGEAERAASGEYAAPKGEIVITAPLVFGRLHVLPVVADFLKIYPDIDVRMVLTDRVVPLLEEHVDVALRVADLPDSSFVAARIGTVRRVVCASPAYFAEHGMPTSPLELTAHACITFERMTSRQVWTFMSGKSEIAVPVRSRLAVSTAEAAVDAAVAGVGITRVASYQMASALRAGALKIVLAPFEPAPWPVSLVHTGQGILPLKLRAFLDFAAPRLKARVVEVEV</sequence>
<dbReference type="FunFam" id="1.10.10.10:FF:000001">
    <property type="entry name" value="LysR family transcriptional regulator"/>
    <property type="match status" value="1"/>
</dbReference>
<dbReference type="GO" id="GO:0043565">
    <property type="term" value="F:sequence-specific DNA binding"/>
    <property type="evidence" value="ECO:0007669"/>
    <property type="project" value="TreeGrafter"/>
</dbReference>
<evidence type="ECO:0000259" key="5">
    <source>
        <dbReference type="PROSITE" id="PS50931"/>
    </source>
</evidence>